<comment type="caution">
    <text evidence="1">The sequence shown here is derived from an EMBL/GenBank/DDBJ whole genome shotgun (WGS) entry which is preliminary data.</text>
</comment>
<proteinExistence type="predicted"/>
<dbReference type="Proteomes" id="UP000554482">
    <property type="component" value="Unassembled WGS sequence"/>
</dbReference>
<evidence type="ECO:0000313" key="1">
    <source>
        <dbReference type="EMBL" id="KAF5179376.1"/>
    </source>
</evidence>
<evidence type="ECO:0000313" key="2">
    <source>
        <dbReference type="Proteomes" id="UP000554482"/>
    </source>
</evidence>
<reference evidence="1 2" key="1">
    <citation type="submission" date="2020-06" db="EMBL/GenBank/DDBJ databases">
        <title>Transcriptomic and genomic resources for Thalictrum thalictroides and T. hernandezii: Facilitating candidate gene discovery in an emerging model plant lineage.</title>
        <authorList>
            <person name="Arias T."/>
            <person name="Riano-Pachon D.M."/>
            <person name="Di Stilio V.S."/>
        </authorList>
    </citation>
    <scope>NUCLEOTIDE SEQUENCE [LARGE SCALE GENOMIC DNA]</scope>
    <source>
        <strain evidence="2">cv. WT478/WT964</strain>
        <tissue evidence="1">Leaves</tissue>
    </source>
</reference>
<keyword evidence="2" id="KW-1185">Reference proteome</keyword>
<organism evidence="1 2">
    <name type="scientific">Thalictrum thalictroides</name>
    <name type="common">Rue-anemone</name>
    <name type="synonym">Anemone thalictroides</name>
    <dbReference type="NCBI Taxonomy" id="46969"/>
    <lineage>
        <taxon>Eukaryota</taxon>
        <taxon>Viridiplantae</taxon>
        <taxon>Streptophyta</taxon>
        <taxon>Embryophyta</taxon>
        <taxon>Tracheophyta</taxon>
        <taxon>Spermatophyta</taxon>
        <taxon>Magnoliopsida</taxon>
        <taxon>Ranunculales</taxon>
        <taxon>Ranunculaceae</taxon>
        <taxon>Thalictroideae</taxon>
        <taxon>Thalictrum</taxon>
    </lineage>
</organism>
<sequence length="77" mass="8737">MPKEEAYQVWKAGSGHVLDIPLLIWIQMVFRAMKIPDYPLEPSFKDDVLASLGRIDNILGAQVAKMRDLTEGIHCQK</sequence>
<accession>A0A7J6V363</accession>
<dbReference type="AlphaFoldDB" id="A0A7J6V363"/>
<name>A0A7J6V363_THATH</name>
<dbReference type="EMBL" id="JABWDY010038845">
    <property type="protein sequence ID" value="KAF5179376.1"/>
    <property type="molecule type" value="Genomic_DNA"/>
</dbReference>
<gene>
    <name evidence="1" type="ORF">FRX31_031037</name>
</gene>
<protein>
    <submittedName>
        <fullName evidence="1">Uncharacterized protein</fullName>
    </submittedName>
</protein>